<evidence type="ECO:0000313" key="1">
    <source>
        <dbReference type="EMBL" id="CSC73668.1"/>
    </source>
</evidence>
<gene>
    <name evidence="1" type="ORF">ERS013201_03413</name>
</gene>
<accession>A0A655ZMS0</accession>
<evidence type="ECO:0000313" key="2">
    <source>
        <dbReference type="Proteomes" id="UP000046067"/>
    </source>
</evidence>
<dbReference type="AlphaFoldDB" id="A0A655ZMS0"/>
<protein>
    <submittedName>
        <fullName evidence="1">Uncharacterized protein</fullName>
    </submittedName>
</protein>
<proteinExistence type="predicted"/>
<dbReference type="EMBL" id="CWQJ01000030">
    <property type="protein sequence ID" value="CSC73668.1"/>
    <property type="molecule type" value="Genomic_DNA"/>
</dbReference>
<reference evidence="1 2" key="1">
    <citation type="submission" date="2015-07" db="EMBL/GenBank/DDBJ databases">
        <authorList>
            <consortium name="Pathogen Informatics"/>
        </authorList>
    </citation>
    <scope>NUCLEOTIDE SEQUENCE [LARGE SCALE GENOMIC DNA]</scope>
    <source>
        <strain evidence="1 2">A325</strain>
    </source>
</reference>
<dbReference type="Proteomes" id="UP000046067">
    <property type="component" value="Unassembled WGS sequence"/>
</dbReference>
<organism evidence="1 2">
    <name type="scientific">Vibrio cholerae</name>
    <dbReference type="NCBI Taxonomy" id="666"/>
    <lineage>
        <taxon>Bacteria</taxon>
        <taxon>Pseudomonadati</taxon>
        <taxon>Pseudomonadota</taxon>
        <taxon>Gammaproteobacteria</taxon>
        <taxon>Vibrionales</taxon>
        <taxon>Vibrionaceae</taxon>
        <taxon>Vibrio</taxon>
    </lineage>
</organism>
<sequence>MSRLPAMFAQLKITIHNQIRSLNRRIINIERMLHLVEIRSINLSHAARETITEVGTDFLNGIHLETIQFGDFRCSNRTTTFMRAG</sequence>
<name>A0A655ZMS0_VIBCL</name>